<dbReference type="InterPro" id="IPR036249">
    <property type="entry name" value="Thioredoxin-like_sf"/>
</dbReference>
<proteinExistence type="predicted"/>
<name>B4D5V3_9BACT</name>
<reference evidence="1 2" key="1">
    <citation type="journal article" date="2011" name="J. Bacteriol.">
        <title>Genome sequence of Chthoniobacter flavus Ellin428, an aerobic heterotrophic soil bacterium.</title>
        <authorList>
            <person name="Kant R."/>
            <person name="van Passel M.W."/>
            <person name="Palva A."/>
            <person name="Lucas S."/>
            <person name="Lapidus A."/>
            <person name="Glavina Del Rio T."/>
            <person name="Dalin E."/>
            <person name="Tice H."/>
            <person name="Bruce D."/>
            <person name="Goodwin L."/>
            <person name="Pitluck S."/>
            <person name="Larimer F.W."/>
            <person name="Land M.L."/>
            <person name="Hauser L."/>
            <person name="Sangwan P."/>
            <person name="de Vos W.M."/>
            <person name="Janssen P.H."/>
            <person name="Smidt H."/>
        </authorList>
    </citation>
    <scope>NUCLEOTIDE SEQUENCE [LARGE SCALE GENOMIC DNA]</scope>
    <source>
        <strain evidence="1 2">Ellin428</strain>
    </source>
</reference>
<evidence type="ECO:0000313" key="1">
    <source>
        <dbReference type="EMBL" id="EDY18156.1"/>
    </source>
</evidence>
<evidence type="ECO:0000313" key="2">
    <source>
        <dbReference type="Proteomes" id="UP000005824"/>
    </source>
</evidence>
<dbReference type="Gene3D" id="3.40.30.10">
    <property type="entry name" value="Glutaredoxin"/>
    <property type="match status" value="1"/>
</dbReference>
<dbReference type="SUPFAM" id="SSF52833">
    <property type="entry name" value="Thioredoxin-like"/>
    <property type="match status" value="1"/>
</dbReference>
<keyword evidence="2" id="KW-1185">Reference proteome</keyword>
<dbReference type="STRING" id="497964.CfE428DRAFT_4292"/>
<comment type="caution">
    <text evidence="1">The sequence shown here is derived from an EMBL/GenBank/DDBJ whole genome shotgun (WGS) entry which is preliminary data.</text>
</comment>
<dbReference type="AlphaFoldDB" id="B4D5V3"/>
<gene>
    <name evidence="1" type="ORF">CfE428DRAFT_4292</name>
</gene>
<dbReference type="Proteomes" id="UP000005824">
    <property type="component" value="Unassembled WGS sequence"/>
</dbReference>
<protein>
    <recommendedName>
        <fullName evidence="3">RedB protein</fullName>
    </recommendedName>
</protein>
<dbReference type="eggNOG" id="COG0526">
    <property type="taxonomic scope" value="Bacteria"/>
</dbReference>
<sequence>MARYEHTAGATGRTPQNWPTDSTVALDHFHATLLMFAHPKCPCTRASLEELNRLLTHCQGQVTTHILFFTPEDAATDWTQTGLWQSARAIPGLRVEADLGGRQAARFGAETSGYVVLYDPRGELLFHGGVTAARGHAGDNTGETAIAALLGARQAETERTPVFGCTLQNPERASQFGVEACIKP</sequence>
<dbReference type="RefSeq" id="WP_006981616.1">
    <property type="nucleotide sequence ID" value="NZ_ABVL01000014.1"/>
</dbReference>
<organism evidence="1 2">
    <name type="scientific">Chthoniobacter flavus Ellin428</name>
    <dbReference type="NCBI Taxonomy" id="497964"/>
    <lineage>
        <taxon>Bacteria</taxon>
        <taxon>Pseudomonadati</taxon>
        <taxon>Verrucomicrobiota</taxon>
        <taxon>Spartobacteria</taxon>
        <taxon>Chthoniobacterales</taxon>
        <taxon>Chthoniobacteraceae</taxon>
        <taxon>Chthoniobacter</taxon>
    </lineage>
</organism>
<accession>B4D5V3</accession>
<dbReference type="InParanoid" id="B4D5V3"/>
<dbReference type="EMBL" id="ABVL01000014">
    <property type="protein sequence ID" value="EDY18156.1"/>
    <property type="molecule type" value="Genomic_DNA"/>
</dbReference>
<evidence type="ECO:0008006" key="3">
    <source>
        <dbReference type="Google" id="ProtNLM"/>
    </source>
</evidence>